<name>A0A507E2Q4_9FUNG</name>
<dbReference type="PANTHER" id="PTHR12976">
    <property type="entry name" value="RETINAL ROD RHODOPSIN-SENSITIVE CGMP 3',5'-CYCLIC PHOSPHODIESTERASE DELTA-SUBUNIT"/>
    <property type="match status" value="1"/>
</dbReference>
<keyword evidence="5" id="KW-1185">Reference proteome</keyword>
<evidence type="ECO:0000259" key="3">
    <source>
        <dbReference type="Pfam" id="PF05351"/>
    </source>
</evidence>
<dbReference type="GO" id="GO:0005737">
    <property type="term" value="C:cytoplasm"/>
    <property type="evidence" value="ECO:0007669"/>
    <property type="project" value="TreeGrafter"/>
</dbReference>
<dbReference type="SUPFAM" id="SSF81296">
    <property type="entry name" value="E set domains"/>
    <property type="match status" value="1"/>
</dbReference>
<gene>
    <name evidence="4" type="ORF">PhCBS80983_g03368</name>
</gene>
<accession>A0A507E2Q4</accession>
<feature type="compositionally biased region" description="Low complexity" evidence="2">
    <location>
        <begin position="19"/>
        <end position="28"/>
    </location>
</feature>
<organism evidence="4 5">
    <name type="scientific">Powellomyces hirtus</name>
    <dbReference type="NCBI Taxonomy" id="109895"/>
    <lineage>
        <taxon>Eukaryota</taxon>
        <taxon>Fungi</taxon>
        <taxon>Fungi incertae sedis</taxon>
        <taxon>Chytridiomycota</taxon>
        <taxon>Chytridiomycota incertae sedis</taxon>
        <taxon>Chytridiomycetes</taxon>
        <taxon>Spizellomycetales</taxon>
        <taxon>Powellomycetaceae</taxon>
        <taxon>Powellomyces</taxon>
    </lineage>
</organism>
<reference evidence="4 5" key="1">
    <citation type="journal article" date="2019" name="Sci. Rep.">
        <title>Comparative genomics of chytrid fungi reveal insights into the obligate biotrophic and pathogenic lifestyle of Synchytrium endobioticum.</title>
        <authorList>
            <person name="van de Vossenberg B.T.L.H."/>
            <person name="Warris S."/>
            <person name="Nguyen H.D.T."/>
            <person name="van Gent-Pelzer M.P.E."/>
            <person name="Joly D.L."/>
            <person name="van de Geest H.C."/>
            <person name="Bonants P.J.M."/>
            <person name="Smith D.S."/>
            <person name="Levesque C.A."/>
            <person name="van der Lee T.A.J."/>
        </authorList>
    </citation>
    <scope>NUCLEOTIDE SEQUENCE [LARGE SCALE GENOMIC DNA]</scope>
    <source>
        <strain evidence="4 5">CBS 809.83</strain>
    </source>
</reference>
<dbReference type="InterPro" id="IPR014756">
    <property type="entry name" value="Ig_E-set"/>
</dbReference>
<dbReference type="InterPro" id="IPR037036">
    <property type="entry name" value="PDED_dom_sf"/>
</dbReference>
<dbReference type="AlphaFoldDB" id="A0A507E2Q4"/>
<evidence type="ECO:0000313" key="4">
    <source>
        <dbReference type="EMBL" id="TPX58116.1"/>
    </source>
</evidence>
<dbReference type="Proteomes" id="UP000318582">
    <property type="component" value="Unassembled WGS sequence"/>
</dbReference>
<feature type="region of interest" description="Disordered" evidence="2">
    <location>
        <begin position="1"/>
        <end position="28"/>
    </location>
</feature>
<evidence type="ECO:0000256" key="1">
    <source>
        <dbReference type="ARBA" id="ARBA00008102"/>
    </source>
</evidence>
<sequence>MNAATDTFTTTTPTPPPSSSNTGFHMPTTAHMTHTATLPSSILHHRSVARTLTFASTRSISHLRVTQRVLVYGQAVEEWAAEFGFVIPESVNEWSHIVEAAGEEEMVDAEVVSGNTVIETVFYDKDEVLSTLTVTVFYDNDAGKNPT</sequence>
<dbReference type="Gene3D" id="2.70.50.40">
    <property type="entry name" value="GMP phosphodiesterase, delta subunit"/>
    <property type="match status" value="1"/>
</dbReference>
<comment type="caution">
    <text evidence="4">The sequence shown here is derived from an EMBL/GenBank/DDBJ whole genome shotgun (WGS) entry which is preliminary data.</text>
</comment>
<feature type="domain" description="GMP phosphodiesterase delta subunit" evidence="3">
    <location>
        <begin position="25"/>
        <end position="138"/>
    </location>
</feature>
<evidence type="ECO:0000256" key="2">
    <source>
        <dbReference type="SAM" id="MobiDB-lite"/>
    </source>
</evidence>
<feature type="compositionally biased region" description="Low complexity" evidence="2">
    <location>
        <begin position="1"/>
        <end position="12"/>
    </location>
</feature>
<dbReference type="EMBL" id="QEAQ01000041">
    <property type="protein sequence ID" value="TPX58116.1"/>
    <property type="molecule type" value="Genomic_DNA"/>
</dbReference>
<dbReference type="InterPro" id="IPR008015">
    <property type="entry name" value="PDED_dom"/>
</dbReference>
<dbReference type="Pfam" id="PF05351">
    <property type="entry name" value="GMP_PDE_delta"/>
    <property type="match status" value="1"/>
</dbReference>
<protein>
    <recommendedName>
        <fullName evidence="3">GMP phosphodiesterase delta subunit domain-containing protein</fullName>
    </recommendedName>
</protein>
<proteinExistence type="inferred from homology"/>
<evidence type="ECO:0000313" key="5">
    <source>
        <dbReference type="Proteomes" id="UP000318582"/>
    </source>
</evidence>
<dbReference type="STRING" id="109895.A0A507E2Q4"/>
<comment type="similarity">
    <text evidence="1">Belongs to the PDE6D/unc-119 family.</text>
</comment>
<dbReference type="PANTHER" id="PTHR12976:SF0">
    <property type="entry name" value="RETINAL ROD RHODOPSIN-SENSITIVE CGMP 3',5'-CYCLIC PHOSPHODIESTERASE SUBUNIT DELTA"/>
    <property type="match status" value="1"/>
</dbReference>